<proteinExistence type="predicted"/>
<protein>
    <submittedName>
        <fullName evidence="2">Uncharacterized protein</fullName>
    </submittedName>
</protein>
<reference evidence="2 3" key="1">
    <citation type="submission" date="2016-08" db="EMBL/GenBank/DDBJ databases">
        <title>A Parts List for Fungal Cellulosomes Revealed by Comparative Genomics.</title>
        <authorList>
            <consortium name="DOE Joint Genome Institute"/>
            <person name="Haitjema C.H."/>
            <person name="Gilmore S.P."/>
            <person name="Henske J.K."/>
            <person name="Solomon K.V."/>
            <person name="De Groot R."/>
            <person name="Kuo A."/>
            <person name="Mondo S.J."/>
            <person name="Salamov A.A."/>
            <person name="Labutti K."/>
            <person name="Zhao Z."/>
            <person name="Chiniquy J."/>
            <person name="Barry K."/>
            <person name="Brewer H.M."/>
            <person name="Purvine S.O."/>
            <person name="Wright A.T."/>
            <person name="Boxma B."/>
            <person name="Van Alen T."/>
            <person name="Hackstein J.H."/>
            <person name="Baker S.E."/>
            <person name="Grigoriev I.V."/>
            <person name="O'Malley M.A."/>
        </authorList>
    </citation>
    <scope>NUCLEOTIDE SEQUENCE [LARGE SCALE GENOMIC DNA]</scope>
    <source>
        <strain evidence="2 3">S4</strain>
    </source>
</reference>
<dbReference type="Pfam" id="PF00023">
    <property type="entry name" value="Ank"/>
    <property type="match status" value="1"/>
</dbReference>
<accession>A0A1Y1X8Y2</accession>
<dbReference type="PROSITE" id="PS50297">
    <property type="entry name" value="ANK_REP_REGION"/>
    <property type="match status" value="1"/>
</dbReference>
<evidence type="ECO:0000256" key="1">
    <source>
        <dbReference type="PROSITE-ProRule" id="PRU00023"/>
    </source>
</evidence>
<dbReference type="InterPro" id="IPR002110">
    <property type="entry name" value="Ankyrin_rpt"/>
</dbReference>
<dbReference type="EMBL" id="MCFG01000101">
    <property type="protein sequence ID" value="ORX82178.1"/>
    <property type="molecule type" value="Genomic_DNA"/>
</dbReference>
<name>A0A1Y1X8Y2_9FUNG</name>
<gene>
    <name evidence="2" type="ORF">BCR32DRAFT_267809</name>
</gene>
<evidence type="ECO:0000313" key="2">
    <source>
        <dbReference type="EMBL" id="ORX82178.1"/>
    </source>
</evidence>
<dbReference type="AlphaFoldDB" id="A0A1Y1X8Y2"/>
<keyword evidence="3" id="KW-1185">Reference proteome</keyword>
<reference evidence="2 3" key="2">
    <citation type="submission" date="2016-08" db="EMBL/GenBank/DDBJ databases">
        <title>Pervasive Adenine N6-methylation of Active Genes in Fungi.</title>
        <authorList>
            <consortium name="DOE Joint Genome Institute"/>
            <person name="Mondo S.J."/>
            <person name="Dannebaum R.O."/>
            <person name="Kuo R.C."/>
            <person name="Labutti K."/>
            <person name="Haridas S."/>
            <person name="Kuo A."/>
            <person name="Salamov A."/>
            <person name="Ahrendt S.R."/>
            <person name="Lipzen A."/>
            <person name="Sullivan W."/>
            <person name="Andreopoulos W.B."/>
            <person name="Clum A."/>
            <person name="Lindquist E."/>
            <person name="Daum C."/>
            <person name="Ramamoorthy G.K."/>
            <person name="Gryganskyi A."/>
            <person name="Culley D."/>
            <person name="Magnuson J.K."/>
            <person name="James T.Y."/>
            <person name="O'Malley M.A."/>
            <person name="Stajich J.E."/>
            <person name="Spatafora J.W."/>
            <person name="Visel A."/>
            <person name="Grigoriev I.V."/>
        </authorList>
    </citation>
    <scope>NUCLEOTIDE SEQUENCE [LARGE SCALE GENOMIC DNA]</scope>
    <source>
        <strain evidence="2 3">S4</strain>
    </source>
</reference>
<feature type="repeat" description="ANK" evidence="1">
    <location>
        <begin position="477"/>
        <end position="509"/>
    </location>
</feature>
<evidence type="ECO:0000313" key="3">
    <source>
        <dbReference type="Proteomes" id="UP000193944"/>
    </source>
</evidence>
<dbReference type="SUPFAM" id="SSF48403">
    <property type="entry name" value="Ankyrin repeat"/>
    <property type="match status" value="2"/>
</dbReference>
<dbReference type="Gene3D" id="1.25.40.20">
    <property type="entry name" value="Ankyrin repeat-containing domain"/>
    <property type="match status" value="1"/>
</dbReference>
<dbReference type="PROSITE" id="PS50088">
    <property type="entry name" value="ANK_REPEAT"/>
    <property type="match status" value="1"/>
</dbReference>
<dbReference type="SMART" id="SM00248">
    <property type="entry name" value="ANK"/>
    <property type="match status" value="3"/>
</dbReference>
<dbReference type="InterPro" id="IPR036770">
    <property type="entry name" value="Ankyrin_rpt-contain_sf"/>
</dbReference>
<sequence>MKCINYYKLRRDNSDEIIKNLISIKDLDSFRRYLQLESIKITDLNYSKCNVLLYFIDNNSSIDIIDYIIINGKYSDINKKLQYYEAYDENRHRRNTLISPLELALKNNNFELADFLIDIGAKIYFYKYSKFYCFFNILNTENSEYILNKGLQITSNLIKDLIQFNKNDCLCSILKHLSLPSFSRNFPKEKGNKPLIRKSVYKIAIDNHNYRGFSVLYHYDTRDKKRIVKDISEILKTPKEKKSFLYNIKKSENLLFNLNELYTLLIIYQPWTPQEIEETLFRLIKNNEYDKLINYIEKYNIQENIMKNKRNYSINSFINDILDYQISPKMFDFIISQCQAESSYLNIDKFLFKALKNNNFKLADYIITKYPNYQFNSYFIELYNDHSLTSQNFNFILLNNHEYKEDNVLELKEFLLYNHITLNDLRKFNAEPNDFLCYAIDKENPSIEMINYILNYYNNELNYFIWSNKGKRERVKEYNCPLSYALANHYFSIAEILIKHGADINYKNDYTSIFDILYQKRQLTCTNIKFMFNHGFKITTNEINKLINYKDNSRISYDNNQTLSDKELNDIINKERSNIFIDENVYICSILNHDDYDIELFIENECPTISIFKDINKINTFDIKFFISQSFQSKTFSFEKINFTNILYHLINIPKYDYSIDLSIYFIEKVVSHREFDYTTINMNKCIKYLLSAYGDSQFLILQTFLEELMKCKDFNLNIIIKEKIIKIINLSDNIELINTSKRILFNN</sequence>
<comment type="caution">
    <text evidence="2">The sequence shown here is derived from an EMBL/GenBank/DDBJ whole genome shotgun (WGS) entry which is preliminary data.</text>
</comment>
<dbReference type="Proteomes" id="UP000193944">
    <property type="component" value="Unassembled WGS sequence"/>
</dbReference>
<keyword evidence="1" id="KW-0040">ANK repeat</keyword>
<organism evidence="2 3">
    <name type="scientific">Anaeromyces robustus</name>
    <dbReference type="NCBI Taxonomy" id="1754192"/>
    <lineage>
        <taxon>Eukaryota</taxon>
        <taxon>Fungi</taxon>
        <taxon>Fungi incertae sedis</taxon>
        <taxon>Chytridiomycota</taxon>
        <taxon>Chytridiomycota incertae sedis</taxon>
        <taxon>Neocallimastigomycetes</taxon>
        <taxon>Neocallimastigales</taxon>
        <taxon>Neocallimastigaceae</taxon>
        <taxon>Anaeromyces</taxon>
    </lineage>
</organism>